<dbReference type="GO" id="GO:0006777">
    <property type="term" value="P:Mo-molybdopterin cofactor biosynthetic process"/>
    <property type="evidence" value="ECO:0007669"/>
    <property type="project" value="UniProtKB-KW"/>
</dbReference>
<name>A0A1E7ZBN7_9ALTE</name>
<comment type="similarity">
    <text evidence="2">Belongs to the MoaE family.</text>
</comment>
<dbReference type="Proteomes" id="UP000175691">
    <property type="component" value="Unassembled WGS sequence"/>
</dbReference>
<dbReference type="Pfam" id="PF02391">
    <property type="entry name" value="MoaE"/>
    <property type="match status" value="1"/>
</dbReference>
<dbReference type="EC" id="2.8.1.12" evidence="3"/>
<evidence type="ECO:0000256" key="5">
    <source>
        <dbReference type="ARBA" id="ARBA00023150"/>
    </source>
</evidence>
<evidence type="ECO:0000256" key="6">
    <source>
        <dbReference type="ARBA" id="ARBA00026066"/>
    </source>
</evidence>
<dbReference type="OrthoDB" id="9803224at2"/>
<comment type="catalytic activity">
    <reaction evidence="11">
        <text>2 [molybdopterin-synthase sulfur-carrier protein]-C-terminal-Gly-aminoethanethioate + cyclic pyranopterin phosphate + H2O = molybdopterin + 2 [molybdopterin-synthase sulfur-carrier protein]-C-terminal Gly-Gly + 2 H(+)</text>
        <dbReference type="Rhea" id="RHEA:26333"/>
        <dbReference type="Rhea" id="RHEA-COMP:12202"/>
        <dbReference type="Rhea" id="RHEA-COMP:19907"/>
        <dbReference type="ChEBI" id="CHEBI:15377"/>
        <dbReference type="ChEBI" id="CHEBI:15378"/>
        <dbReference type="ChEBI" id="CHEBI:58698"/>
        <dbReference type="ChEBI" id="CHEBI:59648"/>
        <dbReference type="ChEBI" id="CHEBI:90778"/>
        <dbReference type="ChEBI" id="CHEBI:232372"/>
        <dbReference type="EC" id="2.8.1.12"/>
    </reaction>
</comment>
<dbReference type="GO" id="GO:0030366">
    <property type="term" value="F:molybdopterin synthase activity"/>
    <property type="evidence" value="ECO:0007669"/>
    <property type="project" value="UniProtKB-EC"/>
</dbReference>
<keyword evidence="5" id="KW-0501">Molybdenum cofactor biosynthesis</keyword>
<evidence type="ECO:0000256" key="2">
    <source>
        <dbReference type="ARBA" id="ARBA00005426"/>
    </source>
</evidence>
<reference evidence="12 13" key="1">
    <citation type="submission" date="2016-08" db="EMBL/GenBank/DDBJ databases">
        <authorList>
            <person name="Seilhamer J.J."/>
        </authorList>
    </citation>
    <scope>NUCLEOTIDE SEQUENCE [LARGE SCALE GENOMIC DNA]</scope>
    <source>
        <strain evidence="12 13">KCTC 42603</strain>
    </source>
</reference>
<sequence>MFAEVTDAALDEQAYNTRLKAKATNAGAIVTFTGLVRDYNNEGGIDGISLEHYPGMTEAAMMKLLEQAKMQFDLRSAGIVHRYGFVGNHEPIVWVGCAASHRKAAFEAAEFVMDMLKKSVPLWKKEHQDGDATWVAAKASDEEAAMKWLNQK</sequence>
<keyword evidence="13" id="KW-1185">Reference proteome</keyword>
<comment type="subunit">
    <text evidence="6">Heterotetramer of 2 MoaD subunits and 2 MoaE subunits. Also stable as homodimer. The enzyme changes between these two forms during catalysis.</text>
</comment>
<dbReference type="InterPro" id="IPR003448">
    <property type="entry name" value="Mopterin_biosynth_MoaE"/>
</dbReference>
<evidence type="ECO:0000256" key="7">
    <source>
        <dbReference type="ARBA" id="ARBA00029745"/>
    </source>
</evidence>
<proteinExistence type="inferred from homology"/>
<comment type="pathway">
    <text evidence="1">Cofactor biosynthesis; molybdopterin biosynthesis.</text>
</comment>
<organism evidence="12 13">
    <name type="scientific">Alteromonas confluentis</name>
    <dbReference type="NCBI Taxonomy" id="1656094"/>
    <lineage>
        <taxon>Bacteria</taxon>
        <taxon>Pseudomonadati</taxon>
        <taxon>Pseudomonadota</taxon>
        <taxon>Gammaproteobacteria</taxon>
        <taxon>Alteromonadales</taxon>
        <taxon>Alteromonadaceae</taxon>
        <taxon>Alteromonas/Salinimonas group</taxon>
        <taxon>Alteromonas</taxon>
    </lineage>
</organism>
<dbReference type="PANTHER" id="PTHR23404">
    <property type="entry name" value="MOLYBDOPTERIN SYNTHASE RELATED"/>
    <property type="match status" value="1"/>
</dbReference>
<dbReference type="STRING" id="1656094.BFC18_10495"/>
<evidence type="ECO:0000313" key="12">
    <source>
        <dbReference type="EMBL" id="OFC70871.1"/>
    </source>
</evidence>
<dbReference type="Gene3D" id="3.90.1170.40">
    <property type="entry name" value="Molybdopterin biosynthesis MoaE subunit"/>
    <property type="match status" value="1"/>
</dbReference>
<dbReference type="SUPFAM" id="SSF54690">
    <property type="entry name" value="Molybdopterin synthase subunit MoaE"/>
    <property type="match status" value="1"/>
</dbReference>
<evidence type="ECO:0000256" key="11">
    <source>
        <dbReference type="ARBA" id="ARBA00049878"/>
    </source>
</evidence>
<dbReference type="AlphaFoldDB" id="A0A1E7ZBN7"/>
<evidence type="ECO:0000256" key="10">
    <source>
        <dbReference type="ARBA" id="ARBA00032474"/>
    </source>
</evidence>
<accession>A0A1E7ZBN7</accession>
<comment type="caution">
    <text evidence="12">The sequence shown here is derived from an EMBL/GenBank/DDBJ whole genome shotgun (WGS) entry which is preliminary data.</text>
</comment>
<evidence type="ECO:0000256" key="9">
    <source>
        <dbReference type="ARBA" id="ARBA00030781"/>
    </source>
</evidence>
<dbReference type="CDD" id="cd00756">
    <property type="entry name" value="MoaE"/>
    <property type="match status" value="1"/>
</dbReference>
<dbReference type="InterPro" id="IPR036563">
    <property type="entry name" value="MoaE_sf"/>
</dbReference>
<dbReference type="EMBL" id="MDHN01000021">
    <property type="protein sequence ID" value="OFC70871.1"/>
    <property type="molecule type" value="Genomic_DNA"/>
</dbReference>
<evidence type="ECO:0000313" key="13">
    <source>
        <dbReference type="Proteomes" id="UP000175691"/>
    </source>
</evidence>
<gene>
    <name evidence="12" type="ORF">BFC18_10495</name>
</gene>
<protein>
    <recommendedName>
        <fullName evidence="4">Molybdopterin synthase catalytic subunit</fullName>
        <ecNumber evidence="3">2.8.1.12</ecNumber>
    </recommendedName>
    <alternativeName>
        <fullName evidence="9">MPT synthase subunit 2</fullName>
    </alternativeName>
    <alternativeName>
        <fullName evidence="7">Molybdenum cofactor biosynthesis protein E</fullName>
    </alternativeName>
    <alternativeName>
        <fullName evidence="8">Molybdopterin-converting factor large subunit</fullName>
    </alternativeName>
    <alternativeName>
        <fullName evidence="10">Molybdopterin-converting factor subunit 2</fullName>
    </alternativeName>
</protein>
<evidence type="ECO:0000256" key="3">
    <source>
        <dbReference type="ARBA" id="ARBA00011950"/>
    </source>
</evidence>
<evidence type="ECO:0000256" key="8">
    <source>
        <dbReference type="ARBA" id="ARBA00030407"/>
    </source>
</evidence>
<dbReference type="UniPathway" id="UPA00344"/>
<evidence type="ECO:0000256" key="1">
    <source>
        <dbReference type="ARBA" id="ARBA00005046"/>
    </source>
</evidence>
<evidence type="ECO:0000256" key="4">
    <source>
        <dbReference type="ARBA" id="ARBA00013858"/>
    </source>
</evidence>
<dbReference type="RefSeq" id="WP_070125263.1">
    <property type="nucleotide sequence ID" value="NZ_MDHN01000021.1"/>
</dbReference>